<feature type="chain" id="PRO_5002045821" evidence="1">
    <location>
        <begin position="23"/>
        <end position="53"/>
    </location>
</feature>
<reference evidence="2" key="1">
    <citation type="submission" date="2014-09" db="EMBL/GenBank/DDBJ databases">
        <authorList>
            <person name="Magalhaes I.L.F."/>
            <person name="Oliveira U."/>
            <person name="Santos F.R."/>
            <person name="Vidigal T.H.D.A."/>
            <person name="Brescovit A.D."/>
            <person name="Santos A.J."/>
        </authorList>
    </citation>
    <scope>NUCLEOTIDE SEQUENCE</scope>
    <source>
        <tissue evidence="2">Shoot tissue taken approximately 20 cm above the soil surface</tissue>
    </source>
</reference>
<reference evidence="2" key="2">
    <citation type="journal article" date="2015" name="Data Brief">
        <title>Shoot transcriptome of the giant reed, Arundo donax.</title>
        <authorList>
            <person name="Barrero R.A."/>
            <person name="Guerrero F.D."/>
            <person name="Moolhuijzen P."/>
            <person name="Goolsby J.A."/>
            <person name="Tidwell J."/>
            <person name="Bellgard S.E."/>
            <person name="Bellgard M.I."/>
        </authorList>
    </citation>
    <scope>NUCLEOTIDE SEQUENCE</scope>
    <source>
        <tissue evidence="2">Shoot tissue taken approximately 20 cm above the soil surface</tissue>
    </source>
</reference>
<feature type="signal peptide" evidence="1">
    <location>
        <begin position="1"/>
        <end position="22"/>
    </location>
</feature>
<dbReference type="EMBL" id="GBRH01184791">
    <property type="protein sequence ID" value="JAE13105.1"/>
    <property type="molecule type" value="Transcribed_RNA"/>
</dbReference>
<organism evidence="2">
    <name type="scientific">Arundo donax</name>
    <name type="common">Giant reed</name>
    <name type="synonym">Donax arundinaceus</name>
    <dbReference type="NCBI Taxonomy" id="35708"/>
    <lineage>
        <taxon>Eukaryota</taxon>
        <taxon>Viridiplantae</taxon>
        <taxon>Streptophyta</taxon>
        <taxon>Embryophyta</taxon>
        <taxon>Tracheophyta</taxon>
        <taxon>Spermatophyta</taxon>
        <taxon>Magnoliopsida</taxon>
        <taxon>Liliopsida</taxon>
        <taxon>Poales</taxon>
        <taxon>Poaceae</taxon>
        <taxon>PACMAD clade</taxon>
        <taxon>Arundinoideae</taxon>
        <taxon>Arundineae</taxon>
        <taxon>Arundo</taxon>
    </lineage>
</organism>
<accession>A0A0A9FJF1</accession>
<evidence type="ECO:0000256" key="1">
    <source>
        <dbReference type="SAM" id="SignalP"/>
    </source>
</evidence>
<keyword evidence="1" id="KW-0732">Signal</keyword>
<protein>
    <submittedName>
        <fullName evidence="2">Uncharacterized protein</fullName>
    </submittedName>
</protein>
<name>A0A0A9FJF1_ARUDO</name>
<dbReference type="AlphaFoldDB" id="A0A0A9FJF1"/>
<sequence>MKFFLYHALLIIKLLYYHGNLCHYFVGCFLSRGTNWASDLMMDQQYYLICKCK</sequence>
<evidence type="ECO:0000313" key="2">
    <source>
        <dbReference type="EMBL" id="JAE13105.1"/>
    </source>
</evidence>
<proteinExistence type="predicted"/>